<evidence type="ECO:0000259" key="1">
    <source>
        <dbReference type="SMART" id="SM00909"/>
    </source>
</evidence>
<dbReference type="EMBL" id="JRFU01000014">
    <property type="protein sequence ID" value="PWE87778.1"/>
    <property type="molecule type" value="Genomic_DNA"/>
</dbReference>
<evidence type="ECO:0000313" key="2">
    <source>
        <dbReference type="EMBL" id="PWE87778.1"/>
    </source>
</evidence>
<dbReference type="Pfam" id="PF10646">
    <property type="entry name" value="Germane"/>
    <property type="match status" value="2"/>
</dbReference>
<protein>
    <recommendedName>
        <fullName evidence="1">GerMN domain-containing protein</fullName>
    </recommendedName>
</protein>
<proteinExistence type="predicted"/>
<comment type="caution">
    <text evidence="2">The sequence shown here is derived from an EMBL/GenBank/DDBJ whole genome shotgun (WGS) entry which is preliminary data.</text>
</comment>
<dbReference type="AlphaFoldDB" id="A0A2V1JYY6"/>
<organism evidence="2 3">
    <name type="scientific">Eubacterium ramulus</name>
    <dbReference type="NCBI Taxonomy" id="39490"/>
    <lineage>
        <taxon>Bacteria</taxon>
        <taxon>Bacillati</taxon>
        <taxon>Bacillota</taxon>
        <taxon>Clostridia</taxon>
        <taxon>Eubacteriales</taxon>
        <taxon>Eubacteriaceae</taxon>
        <taxon>Eubacterium</taxon>
    </lineage>
</organism>
<sequence length="320" mass="36119">MLLFVLISMGSMLTACKKEKAESSGYSMYYLNKQRTKIVNKPYDPSATDTEGLIEEFITQMSEKTDDVDYQQILSDKVEIERYEYTDHQLYLYFNKEYGKIAPLEEVLCRGAIVHNMMQIEGVEGVSMYVDNLPLKDANGVEVGILTNDSFVENPGEKINNIQEANLTLYFASENGDGLVRETQHVYYSSNTSIEKLVMEQLLDGPRSSNAQAAIPFGTNLVSVSVMDGVCLVNLDEGFLAQNFEIREDVIIYSIVDSLTELDTVKTVQIAVNGKTNLTYRDKMSLKEYYKRNLDLVTEEGDDVEIVQKQEKEGLLDSGE</sequence>
<keyword evidence="3" id="KW-1185">Reference proteome</keyword>
<feature type="domain" description="GerMN" evidence="1">
    <location>
        <begin position="195"/>
        <end position="281"/>
    </location>
</feature>
<name>A0A2V1JYY6_EUBRA</name>
<dbReference type="InterPro" id="IPR019606">
    <property type="entry name" value="GerMN"/>
</dbReference>
<gene>
    <name evidence="2" type="ORF">LG34_01700</name>
</gene>
<dbReference type="Proteomes" id="UP000245288">
    <property type="component" value="Unassembled WGS sequence"/>
</dbReference>
<accession>A0A2V1JYY6</accession>
<dbReference type="SMART" id="SM00909">
    <property type="entry name" value="Germane"/>
    <property type="match status" value="1"/>
</dbReference>
<reference evidence="2 3" key="1">
    <citation type="submission" date="2014-09" db="EMBL/GenBank/DDBJ databases">
        <title>Butyrate-producing bacteria isolated from human gut.</title>
        <authorList>
            <person name="Zhang Q."/>
            <person name="Zhao L."/>
        </authorList>
    </citation>
    <scope>NUCLEOTIDE SEQUENCE [LARGE SCALE GENOMIC DNA]</scope>
    <source>
        <strain evidence="2 3">21</strain>
    </source>
</reference>
<evidence type="ECO:0000313" key="3">
    <source>
        <dbReference type="Proteomes" id="UP000245288"/>
    </source>
</evidence>